<feature type="coiled-coil region" evidence="1">
    <location>
        <begin position="764"/>
        <end position="802"/>
    </location>
</feature>
<evidence type="ECO:0008006" key="8">
    <source>
        <dbReference type="Google" id="ProtNLM"/>
    </source>
</evidence>
<dbReference type="InterPro" id="IPR001610">
    <property type="entry name" value="PAC"/>
</dbReference>
<feature type="domain" description="PAS" evidence="4">
    <location>
        <begin position="345"/>
        <end position="393"/>
    </location>
</feature>
<dbReference type="NCBIfam" id="TIGR00229">
    <property type="entry name" value="sensory_box"/>
    <property type="match status" value="2"/>
</dbReference>
<organism evidence="6 7">
    <name type="scientific">Methanospirillum stamsii</name>
    <dbReference type="NCBI Taxonomy" id="1277351"/>
    <lineage>
        <taxon>Archaea</taxon>
        <taxon>Methanobacteriati</taxon>
        <taxon>Methanobacteriota</taxon>
        <taxon>Stenosarchaea group</taxon>
        <taxon>Methanomicrobia</taxon>
        <taxon>Methanomicrobiales</taxon>
        <taxon>Methanospirillaceae</taxon>
        <taxon>Methanospirillum</taxon>
    </lineage>
</organism>
<name>A0A2V2ND02_9EURY</name>
<dbReference type="InterPro" id="IPR035965">
    <property type="entry name" value="PAS-like_dom_sf"/>
</dbReference>
<dbReference type="Gene3D" id="3.30.565.10">
    <property type="entry name" value="Histidine kinase-like ATPase, C-terminal domain"/>
    <property type="match status" value="1"/>
</dbReference>
<dbReference type="Proteomes" id="UP000245934">
    <property type="component" value="Unassembled WGS sequence"/>
</dbReference>
<accession>A0A2V2ND02</accession>
<dbReference type="EMBL" id="QGMZ01000010">
    <property type="protein sequence ID" value="PWR75486.1"/>
    <property type="molecule type" value="Genomic_DNA"/>
</dbReference>
<keyword evidence="2" id="KW-0472">Membrane</keyword>
<keyword evidence="7" id="KW-1185">Reference proteome</keyword>
<dbReference type="SMART" id="SM00091">
    <property type="entry name" value="PAS"/>
    <property type="match status" value="3"/>
</dbReference>
<evidence type="ECO:0000259" key="5">
    <source>
        <dbReference type="PROSITE" id="PS50113"/>
    </source>
</evidence>
<dbReference type="Pfam" id="PF08447">
    <property type="entry name" value="PAS_3"/>
    <property type="match status" value="1"/>
</dbReference>
<feature type="transmembrane region" description="Helical" evidence="2">
    <location>
        <begin position="14"/>
        <end position="34"/>
    </location>
</feature>
<dbReference type="RefSeq" id="WP_109940005.1">
    <property type="nucleotide sequence ID" value="NZ_CP176366.1"/>
</dbReference>
<feature type="domain" description="PAC" evidence="5">
    <location>
        <begin position="584"/>
        <end position="637"/>
    </location>
</feature>
<dbReference type="PROSITE" id="PS50113">
    <property type="entry name" value="PAC"/>
    <property type="match status" value="1"/>
</dbReference>
<comment type="caution">
    <text evidence="6">The sequence shown here is derived from an EMBL/GenBank/DDBJ whole genome shotgun (WGS) entry which is preliminary data.</text>
</comment>
<dbReference type="Pfam" id="PF02518">
    <property type="entry name" value="HATPase_c"/>
    <property type="match status" value="1"/>
</dbReference>
<dbReference type="Gene3D" id="3.30.450.20">
    <property type="entry name" value="PAS domain"/>
    <property type="match status" value="4"/>
</dbReference>
<sequence length="1130" mass="129842">MDMIPGSLLTKRDFFITALVLIFLCITIIGFLAIQHQQTETEEEIQSELSTIAELKAGSIADWYHERRSDAEVAQKNIMLREYLENLTNPGIYKVTKEDMKAWMRSLISGYRYQSIILLESSGNQVLSVPENGTISSFTYQSIYPEIIRSESPVSTDLFLDPDSGEKKLEFWVPIRSKSGEELLGILVLQLNPEQYLYPLIQTWPSVSKSAESLITRQTNGQMLFLNDLRHLPDSGLTLTIPVTMEDVPAVMAAKGYRGIVKGNDYRGIPVVASITNITGTPWFIVAKVDQDEIYTPFRNFSMSVLGLLFLLFVCASVIVLFFRKKWETDLINLELNQQKQEIFLAGRVRSLMQQANDAIIILDDDYRILEVNDRAVEMYGYTPEEFYQKTLFDLRSDSAKRTIEDDKIKMSKSAGTFLQTEHQKKDGTLIPVENSTRLIDVNGITLRQSIIRDISERKKYETELLEKNVELQTMNEEIHASYEELASQQEELRDQMEMLRQSEIQLQEMHSRLVKAQRAGHVGLWEYYILQGKMWGTDEAYQIYGLSPSSNGMIDITSIFACIEEKDRVQSEITEVIEKGKPFNSEFRIHPADGSPDHIITSVGELQHDLHGKPHKIIGVVQDVTEKREFEEKIRHYQEKVSALFNSPVLGTMFGDIFGSVSQVNDEFLRIIGYSREDFSAGNVRWTDITPEEFLYLDEQGIAEAKESGSCTPYEKQFIRKDGLRTWVLVGYVLVGQKREDSVAFILDISRIKENEEKICHINQTLEERVHERTNQLTFINEELQSEVDERIRAEKNLQEALSILSATLESTTDGIFVTDSSGNVLLYNRMFVDMWKIPESVLRLKEENPILSELRKSIPDEQSFNERIRAIYDNPEEDSFDTLTLSDNRIFERYSKPQRIGYSIVGRVWSFRDVTKKKEMEIQIERSLREKEILLKEIHHRVKNNMQVVSSLLFMQSRLSTDEKVKEILLESQTRVKSIALVHEELYQSMDLDQIDYTRYLHKISRNIFDTYKVDTGRITITISEEKVYLNISKAVPCSLIINELISNSLKHAFPDSRKGNILIDFSLTNGEYHLVYADDGIGLCLSDSQKSPHTLGLELIQGLVKQLGGSLSIDKTKGVRYEIVFPE</sequence>
<dbReference type="Pfam" id="PF07568">
    <property type="entry name" value="HisKA_2"/>
    <property type="match status" value="1"/>
</dbReference>
<dbReference type="PROSITE" id="PS50112">
    <property type="entry name" value="PAS"/>
    <property type="match status" value="2"/>
</dbReference>
<feature type="domain" description="Histidine kinase" evidence="3">
    <location>
        <begin position="939"/>
        <end position="1130"/>
    </location>
</feature>
<dbReference type="OrthoDB" id="3369at2157"/>
<feature type="coiled-coil region" evidence="1">
    <location>
        <begin position="458"/>
        <end position="520"/>
    </location>
</feature>
<dbReference type="PANTHER" id="PTHR43065:SF23">
    <property type="entry name" value="SENSOR HISTIDINE KINASE PDTAS"/>
    <property type="match status" value="1"/>
</dbReference>
<dbReference type="PROSITE" id="PS50109">
    <property type="entry name" value="HIS_KIN"/>
    <property type="match status" value="1"/>
</dbReference>
<dbReference type="Gene3D" id="2.10.70.100">
    <property type="match status" value="1"/>
</dbReference>
<proteinExistence type="predicted"/>
<feature type="domain" description="PAS" evidence="4">
    <location>
        <begin position="638"/>
        <end position="710"/>
    </location>
</feature>
<gene>
    <name evidence="6" type="ORF">DLD82_04990</name>
</gene>
<evidence type="ECO:0000256" key="1">
    <source>
        <dbReference type="SAM" id="Coils"/>
    </source>
</evidence>
<dbReference type="InterPro" id="IPR011495">
    <property type="entry name" value="Sig_transdc_His_kin_sub2_dim/P"/>
</dbReference>
<dbReference type="SMART" id="SM00086">
    <property type="entry name" value="PAC"/>
    <property type="match status" value="3"/>
</dbReference>
<dbReference type="InterPro" id="IPR000014">
    <property type="entry name" value="PAS"/>
</dbReference>
<dbReference type="InterPro" id="IPR036890">
    <property type="entry name" value="HATPase_C_sf"/>
</dbReference>
<evidence type="ECO:0000313" key="7">
    <source>
        <dbReference type="Proteomes" id="UP000245934"/>
    </source>
</evidence>
<feature type="transmembrane region" description="Helical" evidence="2">
    <location>
        <begin position="305"/>
        <end position="323"/>
    </location>
</feature>
<dbReference type="InterPro" id="IPR003594">
    <property type="entry name" value="HATPase_dom"/>
</dbReference>
<dbReference type="InterPro" id="IPR005467">
    <property type="entry name" value="His_kinase_dom"/>
</dbReference>
<evidence type="ECO:0000313" key="6">
    <source>
        <dbReference type="EMBL" id="PWR75486.1"/>
    </source>
</evidence>
<reference evidence="6 7" key="1">
    <citation type="submission" date="2018-05" db="EMBL/GenBank/DDBJ databases">
        <title>Draft genome of Methanospirillum stamsii Pt1.</title>
        <authorList>
            <person name="Dueholm M.S."/>
            <person name="Nielsen P.H."/>
            <person name="Bakmann L.F."/>
            <person name="Otzen D.E."/>
        </authorList>
    </citation>
    <scope>NUCLEOTIDE SEQUENCE [LARGE SCALE GENOMIC DNA]</scope>
    <source>
        <strain evidence="6 7">Pt1</strain>
    </source>
</reference>
<dbReference type="SUPFAM" id="SSF55874">
    <property type="entry name" value="ATPase domain of HSP90 chaperone/DNA topoisomerase II/histidine kinase"/>
    <property type="match status" value="1"/>
</dbReference>
<dbReference type="AlphaFoldDB" id="A0A2V2ND02"/>
<evidence type="ECO:0000259" key="3">
    <source>
        <dbReference type="PROSITE" id="PS50109"/>
    </source>
</evidence>
<keyword evidence="1" id="KW-0175">Coiled coil</keyword>
<dbReference type="Pfam" id="PF13426">
    <property type="entry name" value="PAS_9"/>
    <property type="match status" value="2"/>
</dbReference>
<dbReference type="PANTHER" id="PTHR43065">
    <property type="entry name" value="SENSOR HISTIDINE KINASE"/>
    <property type="match status" value="1"/>
</dbReference>
<evidence type="ECO:0000259" key="4">
    <source>
        <dbReference type="PROSITE" id="PS50112"/>
    </source>
</evidence>
<evidence type="ECO:0000256" key="2">
    <source>
        <dbReference type="SAM" id="Phobius"/>
    </source>
</evidence>
<keyword evidence="2" id="KW-0812">Transmembrane</keyword>
<protein>
    <recommendedName>
        <fullName evidence="8">PAS domain S-box protein</fullName>
    </recommendedName>
</protein>
<dbReference type="CDD" id="cd00130">
    <property type="entry name" value="PAS"/>
    <property type="match status" value="2"/>
</dbReference>
<dbReference type="GeneID" id="97609584"/>
<dbReference type="SUPFAM" id="SSF55785">
    <property type="entry name" value="PYP-like sensor domain (PAS domain)"/>
    <property type="match status" value="4"/>
</dbReference>
<dbReference type="InterPro" id="IPR000700">
    <property type="entry name" value="PAS-assoc_C"/>
</dbReference>
<dbReference type="InterPro" id="IPR013655">
    <property type="entry name" value="PAS_fold_3"/>
</dbReference>
<keyword evidence="2" id="KW-1133">Transmembrane helix</keyword>